<dbReference type="Gene3D" id="1.10.10.60">
    <property type="entry name" value="Homeodomain-like"/>
    <property type="match status" value="1"/>
</dbReference>
<dbReference type="Gene3D" id="3.40.50.300">
    <property type="entry name" value="P-loop containing nucleotide triphosphate hydrolases"/>
    <property type="match status" value="1"/>
</dbReference>
<keyword evidence="5" id="KW-0129">CBS domain</keyword>
<dbReference type="SUPFAM" id="SSF55785">
    <property type="entry name" value="PYP-like sensor domain (PAS domain)"/>
    <property type="match status" value="2"/>
</dbReference>
<evidence type="ECO:0000259" key="7">
    <source>
        <dbReference type="PROSITE" id="PS51371"/>
    </source>
</evidence>
<evidence type="ECO:0000256" key="1">
    <source>
        <dbReference type="ARBA" id="ARBA00022741"/>
    </source>
</evidence>
<dbReference type="CDD" id="cd00130">
    <property type="entry name" value="PAS"/>
    <property type="match status" value="1"/>
</dbReference>
<dbReference type="InterPro" id="IPR002197">
    <property type="entry name" value="HTH_Fis"/>
</dbReference>
<dbReference type="Gene3D" id="3.30.450.20">
    <property type="entry name" value="PAS domain"/>
    <property type="match status" value="2"/>
</dbReference>
<reference evidence="8 9" key="1">
    <citation type="submission" date="2024-09" db="EMBL/GenBank/DDBJ databases">
        <authorList>
            <person name="Sun Q."/>
            <person name="Mori K."/>
        </authorList>
    </citation>
    <scope>NUCLEOTIDE SEQUENCE [LARGE SCALE GENOMIC DNA]</scope>
    <source>
        <strain evidence="8 9">NCAIM B.02529</strain>
    </source>
</reference>
<dbReference type="Pfam" id="PF00158">
    <property type="entry name" value="Sigma54_activat"/>
    <property type="match status" value="1"/>
</dbReference>
<accession>A0ABV6LQI4</accession>
<feature type="domain" description="Sigma-54 factor interaction" evidence="6">
    <location>
        <begin position="386"/>
        <end position="615"/>
    </location>
</feature>
<dbReference type="PANTHER" id="PTHR32071:SF57">
    <property type="entry name" value="C4-DICARBOXYLATE TRANSPORT TRANSCRIPTIONAL REGULATORY PROTEIN DCTD"/>
    <property type="match status" value="1"/>
</dbReference>
<dbReference type="Pfam" id="PF13426">
    <property type="entry name" value="PAS_9"/>
    <property type="match status" value="1"/>
</dbReference>
<dbReference type="InterPro" id="IPR002078">
    <property type="entry name" value="Sigma_54_int"/>
</dbReference>
<keyword evidence="1" id="KW-0547">Nucleotide-binding</keyword>
<dbReference type="SUPFAM" id="SSF46689">
    <property type="entry name" value="Homeodomain-like"/>
    <property type="match status" value="1"/>
</dbReference>
<dbReference type="InterPro" id="IPR058031">
    <property type="entry name" value="AAA_lid_NorR"/>
</dbReference>
<dbReference type="CDD" id="cd00009">
    <property type="entry name" value="AAA"/>
    <property type="match status" value="1"/>
</dbReference>
<dbReference type="InterPro" id="IPR027417">
    <property type="entry name" value="P-loop_NTPase"/>
</dbReference>
<evidence type="ECO:0000256" key="5">
    <source>
        <dbReference type="PROSITE-ProRule" id="PRU00703"/>
    </source>
</evidence>
<evidence type="ECO:0000313" key="8">
    <source>
        <dbReference type="EMBL" id="MFC0524676.1"/>
    </source>
</evidence>
<evidence type="ECO:0000256" key="3">
    <source>
        <dbReference type="ARBA" id="ARBA00023015"/>
    </source>
</evidence>
<keyword evidence="4" id="KW-0804">Transcription</keyword>
<dbReference type="PRINTS" id="PR01590">
    <property type="entry name" value="HTHFIS"/>
</dbReference>
<dbReference type="Gene3D" id="1.10.8.60">
    <property type="match status" value="1"/>
</dbReference>
<gene>
    <name evidence="8" type="ORF">ACFFGV_13950</name>
</gene>
<dbReference type="SUPFAM" id="SSF54631">
    <property type="entry name" value="CBS-domain pair"/>
    <property type="match status" value="1"/>
</dbReference>
<name>A0ABV6LQI4_9BACI</name>
<dbReference type="Pfam" id="PF00989">
    <property type="entry name" value="PAS"/>
    <property type="match status" value="1"/>
</dbReference>
<proteinExistence type="predicted"/>
<feature type="domain" description="CBS" evidence="7">
    <location>
        <begin position="70"/>
        <end position="127"/>
    </location>
</feature>
<dbReference type="PROSITE" id="PS00688">
    <property type="entry name" value="SIGMA54_INTERACT_3"/>
    <property type="match status" value="1"/>
</dbReference>
<dbReference type="InterPro" id="IPR000014">
    <property type="entry name" value="PAS"/>
</dbReference>
<dbReference type="PANTHER" id="PTHR32071">
    <property type="entry name" value="TRANSCRIPTIONAL REGULATORY PROTEIN"/>
    <property type="match status" value="1"/>
</dbReference>
<dbReference type="RefSeq" id="WP_377348888.1">
    <property type="nucleotide sequence ID" value="NZ_JBHLTP010000011.1"/>
</dbReference>
<dbReference type="Gene3D" id="3.10.580.10">
    <property type="entry name" value="CBS-domain"/>
    <property type="match status" value="1"/>
</dbReference>
<dbReference type="InterPro" id="IPR046342">
    <property type="entry name" value="CBS_dom_sf"/>
</dbReference>
<dbReference type="EMBL" id="JBHLTP010000011">
    <property type="protein sequence ID" value="MFC0524676.1"/>
    <property type="molecule type" value="Genomic_DNA"/>
</dbReference>
<dbReference type="PROSITE" id="PS50045">
    <property type="entry name" value="SIGMA54_INTERACT_4"/>
    <property type="match status" value="1"/>
</dbReference>
<evidence type="ECO:0000313" key="9">
    <source>
        <dbReference type="Proteomes" id="UP001589836"/>
    </source>
</evidence>
<dbReference type="Pfam" id="PF25601">
    <property type="entry name" value="AAA_lid_14"/>
    <property type="match status" value="1"/>
</dbReference>
<dbReference type="Pfam" id="PF00571">
    <property type="entry name" value="CBS"/>
    <property type="match status" value="2"/>
</dbReference>
<protein>
    <submittedName>
        <fullName evidence="8">Sigma 54-interacting transcriptional regulator</fullName>
    </submittedName>
</protein>
<keyword evidence="9" id="KW-1185">Reference proteome</keyword>
<dbReference type="InterPro" id="IPR009057">
    <property type="entry name" value="Homeodomain-like_sf"/>
</dbReference>
<sequence length="703" mass="80037">MKSKHLITYNFIKVTEEASVREVLQAFLDYRQDIACVLREKKLVGIISKYSLYRWLLQNGSLDENVWHCVKQEVVTLYEEDSVYYAKDLLVKENVGHAVVLNTKDEVIGIMSKSELIRGLITERNNVVHRLQSLMNNLQESVLSVDENLIVTSYNTSSLQLLHKDQQELIHHSIEELYPQMVPPLLQVIQHQKIVQHCRIEIGETTAIASFIPLKEWGNITGAMMVLKDITEFEHIAAELETTKQLENLLDNALEMAYDGVVLTNNKGEITKVNNEFLSLIQRDAQSILGQPLPEIVPELTPFSKNHSSQEIVGEIVTINETKAILTQMPIYQGQQKVGTIIKLICKQLDMWKDLLMHLENLESELTFYKENFSTLRSQHGPFSRMISRSTIMDELKQKAVIAAKTPSNILITGKSGTGKELLADGIHTASERKGACIKINCAAIPEDLLESELFGYEEGAFTGAKKGGKPGKFELAHQGTLFLDEIGDMPLPLQAKLLRVLQQREFERVGGTKPVQVDVRLIAATNKHPAELIDQGSFREDLYYRINVIQLHIPSLSERKEDIPLLCDHFIHQLNELHNRDMIGIAREDMELLLDYHWPGNVRQLENVVERAYHFSPSRWIDKEHILLDKPQSVGTATKYISSSSTMNRERVLGETEKNMLLEALEKTNGNRTQAASLLGMSRSTFYNKLKKYHVHETTRFV</sequence>
<dbReference type="Pfam" id="PF02954">
    <property type="entry name" value="HTH_8"/>
    <property type="match status" value="1"/>
</dbReference>
<keyword evidence="2" id="KW-0067">ATP-binding</keyword>
<evidence type="ECO:0000259" key="6">
    <source>
        <dbReference type="PROSITE" id="PS50045"/>
    </source>
</evidence>
<evidence type="ECO:0000256" key="4">
    <source>
        <dbReference type="ARBA" id="ARBA00023163"/>
    </source>
</evidence>
<dbReference type="InterPro" id="IPR025944">
    <property type="entry name" value="Sigma_54_int_dom_CS"/>
</dbReference>
<dbReference type="SUPFAM" id="SSF52540">
    <property type="entry name" value="P-loop containing nucleoside triphosphate hydrolases"/>
    <property type="match status" value="1"/>
</dbReference>
<feature type="domain" description="CBS" evidence="7">
    <location>
        <begin position="7"/>
        <end position="64"/>
    </location>
</feature>
<dbReference type="SMART" id="SM00116">
    <property type="entry name" value="CBS"/>
    <property type="match status" value="2"/>
</dbReference>
<dbReference type="InterPro" id="IPR013767">
    <property type="entry name" value="PAS_fold"/>
</dbReference>
<dbReference type="CDD" id="cd02205">
    <property type="entry name" value="CBS_pair_SF"/>
    <property type="match status" value="1"/>
</dbReference>
<dbReference type="InterPro" id="IPR000644">
    <property type="entry name" value="CBS_dom"/>
</dbReference>
<dbReference type="InterPro" id="IPR035965">
    <property type="entry name" value="PAS-like_dom_sf"/>
</dbReference>
<keyword evidence="3" id="KW-0805">Transcription regulation</keyword>
<dbReference type="Proteomes" id="UP001589836">
    <property type="component" value="Unassembled WGS sequence"/>
</dbReference>
<dbReference type="SMART" id="SM00091">
    <property type="entry name" value="PAS"/>
    <property type="match status" value="2"/>
</dbReference>
<dbReference type="PROSITE" id="PS51371">
    <property type="entry name" value="CBS"/>
    <property type="match status" value="2"/>
</dbReference>
<dbReference type="SMART" id="SM00382">
    <property type="entry name" value="AAA"/>
    <property type="match status" value="1"/>
</dbReference>
<comment type="caution">
    <text evidence="8">The sequence shown here is derived from an EMBL/GenBank/DDBJ whole genome shotgun (WGS) entry which is preliminary data.</text>
</comment>
<dbReference type="InterPro" id="IPR003593">
    <property type="entry name" value="AAA+_ATPase"/>
</dbReference>
<organism evidence="8 9">
    <name type="scientific">Pontibacillus salicampi</name>
    <dbReference type="NCBI Taxonomy" id="1449801"/>
    <lineage>
        <taxon>Bacteria</taxon>
        <taxon>Bacillati</taxon>
        <taxon>Bacillota</taxon>
        <taxon>Bacilli</taxon>
        <taxon>Bacillales</taxon>
        <taxon>Bacillaceae</taxon>
        <taxon>Pontibacillus</taxon>
    </lineage>
</organism>
<evidence type="ECO:0000256" key="2">
    <source>
        <dbReference type="ARBA" id="ARBA00022840"/>
    </source>
</evidence>